<comment type="caution">
    <text evidence="1">The sequence shown here is derived from an EMBL/GenBank/DDBJ whole genome shotgun (WGS) entry which is preliminary data.</text>
</comment>
<dbReference type="EMBL" id="CASHSV030000024">
    <property type="protein sequence ID" value="CAJ2642015.1"/>
    <property type="molecule type" value="Genomic_DNA"/>
</dbReference>
<proteinExistence type="predicted"/>
<accession>A0ACB0JD50</accession>
<protein>
    <submittedName>
        <fullName evidence="1">Uncharacterized protein</fullName>
    </submittedName>
</protein>
<gene>
    <name evidence="1" type="ORF">MILVUS5_LOCUS11556</name>
</gene>
<organism evidence="1 2">
    <name type="scientific">Trifolium pratense</name>
    <name type="common">Red clover</name>
    <dbReference type="NCBI Taxonomy" id="57577"/>
    <lineage>
        <taxon>Eukaryota</taxon>
        <taxon>Viridiplantae</taxon>
        <taxon>Streptophyta</taxon>
        <taxon>Embryophyta</taxon>
        <taxon>Tracheophyta</taxon>
        <taxon>Spermatophyta</taxon>
        <taxon>Magnoliopsida</taxon>
        <taxon>eudicotyledons</taxon>
        <taxon>Gunneridae</taxon>
        <taxon>Pentapetalae</taxon>
        <taxon>rosids</taxon>
        <taxon>fabids</taxon>
        <taxon>Fabales</taxon>
        <taxon>Fabaceae</taxon>
        <taxon>Papilionoideae</taxon>
        <taxon>50 kb inversion clade</taxon>
        <taxon>NPAAA clade</taxon>
        <taxon>Hologalegina</taxon>
        <taxon>IRL clade</taxon>
        <taxon>Trifolieae</taxon>
        <taxon>Trifolium</taxon>
    </lineage>
</organism>
<evidence type="ECO:0000313" key="1">
    <source>
        <dbReference type="EMBL" id="CAJ2642015.1"/>
    </source>
</evidence>
<dbReference type="Proteomes" id="UP001177021">
    <property type="component" value="Unassembled WGS sequence"/>
</dbReference>
<keyword evidence="2" id="KW-1185">Reference proteome</keyword>
<reference evidence="1" key="1">
    <citation type="submission" date="2023-10" db="EMBL/GenBank/DDBJ databases">
        <authorList>
            <person name="Rodriguez Cubillos JULIANA M."/>
            <person name="De Vega J."/>
        </authorList>
    </citation>
    <scope>NUCLEOTIDE SEQUENCE</scope>
</reference>
<evidence type="ECO:0000313" key="2">
    <source>
        <dbReference type="Proteomes" id="UP001177021"/>
    </source>
</evidence>
<sequence length="481" mass="52423">MWKAANATYVNAWHREMQEIKTINIEAFKHLIKIPPRHWSKSYFTPEAKCDTLVNNMSEAFNSVIVGARAKPIVTMLEEIRVYMMERWETNRQKIGRYVESILPNIKKKLERETSFSNNWMVRPAGYELFEVRHISASGDQFSVSLGTKECSCRKWMLTGLPCRHAIACMREMEIDPSQYVPDYFRKETYEACYQPMIYPTNGQNLWVRTRFTDLQPPPIKRQPGRPKKKRNKEPDELKKDDGNMKRAFHGIVCGNCKRPGHNKQTCKQPPPPPPPQAPPASTQPSTSQAPASARQPTASASAQPSTSAQPPASASQPTAAAASATRQPAASAAASATRQPAASAAASAAAAAASASARQPAAASATRQPAASAAASARQPAAASATRQPAASAAASARQPAAASARQPASTQASASAQGKTASKKRKNQQDKPAAPSSTKRKKNEQARSAATQPQVTTNNRQKLPFKRRDQTSTQPTWRI</sequence>
<name>A0ACB0JD50_TRIPR</name>